<dbReference type="EMBL" id="GGEC01041679">
    <property type="protein sequence ID" value="MBX22163.1"/>
    <property type="molecule type" value="Transcribed_RNA"/>
</dbReference>
<reference evidence="7" key="1">
    <citation type="submission" date="2018-02" db="EMBL/GenBank/DDBJ databases">
        <title>Rhizophora mucronata_Transcriptome.</title>
        <authorList>
            <person name="Meera S.P."/>
            <person name="Sreeshan A."/>
            <person name="Augustine A."/>
        </authorList>
    </citation>
    <scope>NUCLEOTIDE SEQUENCE</scope>
    <source>
        <tissue evidence="7">Leaf</tissue>
    </source>
</reference>
<dbReference type="InterPro" id="IPR036640">
    <property type="entry name" value="ABC1_TM_sf"/>
</dbReference>
<comment type="subcellular location">
    <subcellularLocation>
        <location evidence="1">Membrane</location>
        <topology evidence="1">Multi-pass membrane protein</topology>
    </subcellularLocation>
</comment>
<keyword evidence="4 5" id="KW-0472">Membrane</keyword>
<name>A0A2P2LW09_RHIMU</name>
<evidence type="ECO:0000256" key="1">
    <source>
        <dbReference type="ARBA" id="ARBA00004141"/>
    </source>
</evidence>
<dbReference type="GO" id="GO:0016020">
    <property type="term" value="C:membrane"/>
    <property type="evidence" value="ECO:0007669"/>
    <property type="project" value="UniProtKB-SubCell"/>
</dbReference>
<evidence type="ECO:0000256" key="5">
    <source>
        <dbReference type="SAM" id="Phobius"/>
    </source>
</evidence>
<dbReference type="AlphaFoldDB" id="A0A2P2LW09"/>
<accession>A0A2P2LW09</accession>
<dbReference type="EMBL" id="GGEC01041675">
    <property type="protein sequence ID" value="MBX22159.1"/>
    <property type="molecule type" value="Transcribed_RNA"/>
</dbReference>
<dbReference type="PANTHER" id="PTHR43394">
    <property type="entry name" value="ATP-DEPENDENT PERMEASE MDL1, MITOCHONDRIAL"/>
    <property type="match status" value="1"/>
</dbReference>
<dbReference type="InterPro" id="IPR011527">
    <property type="entry name" value="ABC1_TM_dom"/>
</dbReference>
<dbReference type="EMBL" id="GGEC01041674">
    <property type="protein sequence ID" value="MBX22158.1"/>
    <property type="molecule type" value="Transcribed_RNA"/>
</dbReference>
<dbReference type="EMBL" id="GGEC01041671">
    <property type="protein sequence ID" value="MBX22155.1"/>
    <property type="molecule type" value="Transcribed_RNA"/>
</dbReference>
<keyword evidence="3 5" id="KW-1133">Transmembrane helix</keyword>
<evidence type="ECO:0000256" key="4">
    <source>
        <dbReference type="ARBA" id="ARBA00023136"/>
    </source>
</evidence>
<evidence type="ECO:0000256" key="3">
    <source>
        <dbReference type="ARBA" id="ARBA00022989"/>
    </source>
</evidence>
<dbReference type="PROSITE" id="PS50929">
    <property type="entry name" value="ABC_TM1F"/>
    <property type="match status" value="1"/>
</dbReference>
<dbReference type="InterPro" id="IPR039421">
    <property type="entry name" value="Type_1_exporter"/>
</dbReference>
<dbReference type="Pfam" id="PF00664">
    <property type="entry name" value="ABC_membrane"/>
    <property type="match status" value="1"/>
</dbReference>
<dbReference type="PANTHER" id="PTHR43394:SF19">
    <property type="entry name" value="ABC TRANSPORTER B FAMILY"/>
    <property type="match status" value="1"/>
</dbReference>
<dbReference type="SUPFAM" id="SSF90123">
    <property type="entry name" value="ABC transporter transmembrane region"/>
    <property type="match status" value="1"/>
</dbReference>
<evidence type="ECO:0000256" key="2">
    <source>
        <dbReference type="ARBA" id="ARBA00022692"/>
    </source>
</evidence>
<evidence type="ECO:0000313" key="7">
    <source>
        <dbReference type="EMBL" id="MBX22155.1"/>
    </source>
</evidence>
<protein>
    <submittedName>
        <fullName evidence="7">ABC transporter B family member 26ic</fullName>
    </submittedName>
</protein>
<feature type="transmembrane region" description="Helical" evidence="5">
    <location>
        <begin position="67"/>
        <end position="91"/>
    </location>
</feature>
<evidence type="ECO:0000259" key="6">
    <source>
        <dbReference type="PROSITE" id="PS50929"/>
    </source>
</evidence>
<dbReference type="GO" id="GO:0005524">
    <property type="term" value="F:ATP binding"/>
    <property type="evidence" value="ECO:0007669"/>
    <property type="project" value="InterPro"/>
</dbReference>
<keyword evidence="2 5" id="KW-0812">Transmembrane</keyword>
<organism evidence="7">
    <name type="scientific">Rhizophora mucronata</name>
    <name type="common">Asiatic mangrove</name>
    <dbReference type="NCBI Taxonomy" id="61149"/>
    <lineage>
        <taxon>Eukaryota</taxon>
        <taxon>Viridiplantae</taxon>
        <taxon>Streptophyta</taxon>
        <taxon>Embryophyta</taxon>
        <taxon>Tracheophyta</taxon>
        <taxon>Spermatophyta</taxon>
        <taxon>Magnoliopsida</taxon>
        <taxon>eudicotyledons</taxon>
        <taxon>Gunneridae</taxon>
        <taxon>Pentapetalae</taxon>
        <taxon>rosids</taxon>
        <taxon>fabids</taxon>
        <taxon>Malpighiales</taxon>
        <taxon>Rhizophoraceae</taxon>
        <taxon>Rhizophora</taxon>
    </lineage>
</organism>
<dbReference type="GO" id="GO:0015421">
    <property type="term" value="F:ABC-type oligopeptide transporter activity"/>
    <property type="evidence" value="ECO:0007669"/>
    <property type="project" value="TreeGrafter"/>
</dbReference>
<dbReference type="Gene3D" id="1.20.1560.10">
    <property type="entry name" value="ABC transporter type 1, transmembrane domain"/>
    <property type="match status" value="1"/>
</dbReference>
<sequence length="196" mass="22028">MDGGRRGEDEVELHERIRRFFEFLPSILPGGNWWCLSDDVEVKFLAKPVSVWLALSRMWQLVARDRWVILAAFSALTIAALSEISIPHYLTASIFSAKSTEIAVFHRNVRLLVLLCVISGICSGLRGCFFGIANMILVKRMRETLYSALLLQDVSFFDTETVGDLTSRLGSDCQQVSRVIGNDLNFILRNVVQVGC</sequence>
<proteinExistence type="predicted"/>
<feature type="domain" description="ABC transmembrane type-1" evidence="6">
    <location>
        <begin position="111"/>
        <end position="196"/>
    </location>
</feature>
<feature type="transmembrane region" description="Helical" evidence="5">
    <location>
        <begin position="111"/>
        <end position="137"/>
    </location>
</feature>